<keyword evidence="2" id="KW-1133">Transmembrane helix</keyword>
<organism evidence="3 4">
    <name type="scientific">Candidatus Wallbacteria bacterium HGW-Wallbacteria-1</name>
    <dbReference type="NCBI Taxonomy" id="2013854"/>
    <lineage>
        <taxon>Bacteria</taxon>
        <taxon>Candidatus Walliibacteriota</taxon>
    </lineage>
</organism>
<keyword evidence="2" id="KW-0472">Membrane</keyword>
<evidence type="ECO:0008006" key="5">
    <source>
        <dbReference type="Google" id="ProtNLM"/>
    </source>
</evidence>
<reference evidence="3 4" key="1">
    <citation type="journal article" date="2017" name="ISME J.">
        <title>Potential for microbial H2 and metal transformations associated with novel bacteria and archaea in deep terrestrial subsurface sediments.</title>
        <authorList>
            <person name="Hernsdorf A.W."/>
            <person name="Amano Y."/>
            <person name="Miyakawa K."/>
            <person name="Ise K."/>
            <person name="Suzuki Y."/>
            <person name="Anantharaman K."/>
            <person name="Probst A."/>
            <person name="Burstein D."/>
            <person name="Thomas B.C."/>
            <person name="Banfield J.F."/>
        </authorList>
    </citation>
    <scope>NUCLEOTIDE SEQUENCE [LARGE SCALE GENOMIC DNA]</scope>
    <source>
        <strain evidence="3">HGW-Wallbacteria-1</strain>
    </source>
</reference>
<feature type="compositionally biased region" description="Basic and acidic residues" evidence="1">
    <location>
        <begin position="700"/>
        <end position="725"/>
    </location>
</feature>
<dbReference type="Proteomes" id="UP000233256">
    <property type="component" value="Unassembled WGS sequence"/>
</dbReference>
<accession>A0A2N1PVJ5</accession>
<feature type="transmembrane region" description="Helical" evidence="2">
    <location>
        <begin position="29"/>
        <end position="53"/>
    </location>
</feature>
<feature type="region of interest" description="Disordered" evidence="1">
    <location>
        <begin position="779"/>
        <end position="798"/>
    </location>
</feature>
<feature type="region of interest" description="Disordered" evidence="1">
    <location>
        <begin position="700"/>
        <end position="728"/>
    </location>
</feature>
<protein>
    <recommendedName>
        <fullName evidence="5">DUF4175 domain-containing protein</fullName>
    </recommendedName>
</protein>
<proteinExistence type="predicted"/>
<comment type="caution">
    <text evidence="3">The sequence shown here is derived from an EMBL/GenBank/DDBJ whole genome shotgun (WGS) entry which is preliminary data.</text>
</comment>
<dbReference type="AlphaFoldDB" id="A0A2N1PVJ5"/>
<feature type="region of interest" description="Disordered" evidence="1">
    <location>
        <begin position="1069"/>
        <end position="1107"/>
    </location>
</feature>
<feature type="transmembrane region" description="Helical" evidence="2">
    <location>
        <begin position="162"/>
        <end position="181"/>
    </location>
</feature>
<sequence>MENIVSRETIKRGQNLVIRVEGQASRFRILLCLKGVIAFLKTLAVGASALWIVDVFFSPEPGVRLFLSWTFLAILAAFGAVRIAIPLASKASPLSTALQIEKAFPQNNRLSSALEYHFLMRSPAAIDEGISVSAMSLAVDDAFQFNENLDFVKSEATIRDNLGTASLGIIWSFFLMAIILFPSEAQYTLARFQNPMDESIGISRRSYKVLPGDTTLVRGQDLEITVSCLGLLPYSSSLQLIWPAGVTQEIPIPVQRTSGTFGVDGVFIHRVQIPGNELRYRIVDEDGPRVTYRARVMERPAISSIRVKYTYPEYTGLKAELVENGSGDVAVLAGSRVWVEATFNKDIKSVKPQFTEAVAWDLKTPEASMAILSFTVVRDNSYSFRLYDGEGLFNDPVRSFSVRCIQDKPPMVEILSPGRDMDMPEDYLVPLRIRAEDDFGISTVRIMVSLRGDTFKAHEVNLSDGSRTVQDLLHEMDFSLEDVGPEDYVLYYASVLDNNTFSGPAEGKSRTFSIRIPSVFEYYQELETDQEYQQQELEKILSEQQEIRQKTTELAERVAQNREMKWEDSRNLENLKQKQSELANRAEKVQEEMKQNMDKMEKNDLISPEAMEKMRQIQEIFSEVADQDLRKLMEEMSKISEKMKVSEQEKNLFKSSFDQKEFEKRLERTLELFKKLRQEQRLEALTRETEKMLAMQEKLQKEKDELASRQDGTRQEWEAMAEKQKKMSAQAEALNKAIKEMAQELSDQGEAGELASQAAGSMDEEEVAGSMQNAADKLRQADSNAASKPMKQSQKGLKKTLSALKKAAKSLKGSNKSALEKKLSEVINETLNLSIRLASVLNDSANLVRVPVNAREKGARTGEEVQELLPIGARIMDSVGSMSAMTFLIDNETVAAGARVLKCVTALRDGLSAGRWHLTASLSRQSMAAGNILCAKLMSIKSQVSSQDSGLGFEQFMEKLKSMLNKQKQMGNKMQMMSGQPESGMSPMMSQLRQEAMQKMAAEQAMIRQSMEEMSRNMGDQGRLSQQMREIASQMGELEKQMRSGDLGKKAMERQQQLTERMLEATKSLNTRKMSKKRESKSGSFAGTATDPGALPEMDGPPRDVRPVKPLKRVELPLEFADIVKFYFEALSVKGGIHGGEK</sequence>
<evidence type="ECO:0000256" key="2">
    <source>
        <dbReference type="SAM" id="Phobius"/>
    </source>
</evidence>
<gene>
    <name evidence="3" type="ORF">CVV64_02595</name>
</gene>
<feature type="compositionally biased region" description="Polar residues" evidence="1">
    <location>
        <begin position="781"/>
        <end position="794"/>
    </location>
</feature>
<evidence type="ECO:0000313" key="4">
    <source>
        <dbReference type="Proteomes" id="UP000233256"/>
    </source>
</evidence>
<evidence type="ECO:0000313" key="3">
    <source>
        <dbReference type="EMBL" id="PKK92322.1"/>
    </source>
</evidence>
<feature type="transmembrane region" description="Helical" evidence="2">
    <location>
        <begin position="65"/>
        <end position="85"/>
    </location>
</feature>
<dbReference type="EMBL" id="PGXC01000001">
    <property type="protein sequence ID" value="PKK92322.1"/>
    <property type="molecule type" value="Genomic_DNA"/>
</dbReference>
<keyword evidence="2" id="KW-0812">Transmembrane</keyword>
<evidence type="ECO:0000256" key="1">
    <source>
        <dbReference type="SAM" id="MobiDB-lite"/>
    </source>
</evidence>
<name>A0A2N1PVJ5_9BACT</name>
<feature type="region of interest" description="Disordered" evidence="1">
    <location>
        <begin position="744"/>
        <end position="771"/>
    </location>
</feature>